<dbReference type="Gene3D" id="2.30.30.110">
    <property type="match status" value="1"/>
</dbReference>
<reference evidence="8 9" key="1">
    <citation type="submission" date="2017-11" db="EMBL/GenBank/DDBJ databases">
        <title>Draft genome sequence of magnetotactic bacterium Magnetospirillum kuznetsovii LBB-42.</title>
        <authorList>
            <person name="Grouzdev D.S."/>
            <person name="Rysina M.S."/>
            <person name="Baslerov R.V."/>
            <person name="Koziaeva V."/>
        </authorList>
    </citation>
    <scope>NUCLEOTIDE SEQUENCE [LARGE SCALE GENOMIC DNA]</scope>
    <source>
        <strain evidence="8 9">LBB-42</strain>
    </source>
</reference>
<evidence type="ECO:0000256" key="1">
    <source>
        <dbReference type="ARBA" id="ARBA00005230"/>
    </source>
</evidence>
<evidence type="ECO:0000313" key="9">
    <source>
        <dbReference type="Proteomes" id="UP000251075"/>
    </source>
</evidence>
<dbReference type="SUPFAM" id="SSF50118">
    <property type="entry name" value="Cell growth inhibitor/plasmid maintenance toxic component"/>
    <property type="match status" value="1"/>
</dbReference>
<dbReference type="AlphaFoldDB" id="A0A364NXR1"/>
<evidence type="ECO:0000256" key="2">
    <source>
        <dbReference type="ARBA" id="ARBA00015075"/>
    </source>
</evidence>
<dbReference type="Proteomes" id="UP000251075">
    <property type="component" value="Unassembled WGS sequence"/>
</dbReference>
<gene>
    <name evidence="8" type="ORF">CU669_11250</name>
</gene>
<protein>
    <recommendedName>
        <fullName evidence="2">Toxin CcdB</fullName>
    </recommendedName>
    <alternativeName>
        <fullName evidence="7">Cytotoxic protein CcdB</fullName>
    </alternativeName>
    <alternativeName>
        <fullName evidence="6">Protein LetD</fullName>
    </alternativeName>
</protein>
<organism evidence="8 9">
    <name type="scientific">Paramagnetospirillum kuznetsovii</name>
    <dbReference type="NCBI Taxonomy" id="2053833"/>
    <lineage>
        <taxon>Bacteria</taxon>
        <taxon>Pseudomonadati</taxon>
        <taxon>Pseudomonadota</taxon>
        <taxon>Alphaproteobacteria</taxon>
        <taxon>Rhodospirillales</taxon>
        <taxon>Magnetospirillaceae</taxon>
        <taxon>Paramagnetospirillum</taxon>
    </lineage>
</organism>
<keyword evidence="3" id="KW-0678">Repressor</keyword>
<proteinExistence type="inferred from homology"/>
<dbReference type="RefSeq" id="WP_112144674.1">
    <property type="nucleotide sequence ID" value="NZ_PGTO01000007.1"/>
</dbReference>
<keyword evidence="4" id="KW-0805">Transcription regulation</keyword>
<name>A0A364NXR1_9PROT</name>
<sequence>MARELYRLAGVNGYVMNVQADLLASFATTVVVPILPAEEISQPMARLNPTFEIDGRPYVMVTQAIAAVARRDLGEAVGLVGEDRHSDLTQALDLLFSGF</sequence>
<accession>A0A364NXR1</accession>
<comment type="caution">
    <text evidence="8">The sequence shown here is derived from an EMBL/GenBank/DDBJ whole genome shotgun (WGS) entry which is preliminary data.</text>
</comment>
<evidence type="ECO:0000256" key="3">
    <source>
        <dbReference type="ARBA" id="ARBA00022491"/>
    </source>
</evidence>
<dbReference type="EMBL" id="PGTO01000007">
    <property type="protein sequence ID" value="RAU21871.1"/>
    <property type="molecule type" value="Genomic_DNA"/>
</dbReference>
<evidence type="ECO:0000256" key="5">
    <source>
        <dbReference type="ARBA" id="ARBA00023163"/>
    </source>
</evidence>
<keyword evidence="9" id="KW-1185">Reference proteome</keyword>
<dbReference type="InterPro" id="IPR011067">
    <property type="entry name" value="Plasmid_toxin/cell-grow_inhib"/>
</dbReference>
<dbReference type="OrthoDB" id="9813510at2"/>
<dbReference type="GO" id="GO:0008657">
    <property type="term" value="F:DNA topoisomerase type II (double strand cut, ATP-hydrolyzing) inhibitor activity"/>
    <property type="evidence" value="ECO:0007669"/>
    <property type="project" value="InterPro"/>
</dbReference>
<dbReference type="Pfam" id="PF01845">
    <property type="entry name" value="CcdB"/>
    <property type="match status" value="1"/>
</dbReference>
<evidence type="ECO:0000256" key="6">
    <source>
        <dbReference type="ARBA" id="ARBA00029628"/>
    </source>
</evidence>
<keyword evidence="5" id="KW-0804">Transcription</keyword>
<comment type="similarity">
    <text evidence="1">Belongs to the CcdB toxin family.</text>
</comment>
<evidence type="ECO:0000256" key="7">
    <source>
        <dbReference type="ARBA" id="ARBA00033135"/>
    </source>
</evidence>
<dbReference type="InterPro" id="IPR002712">
    <property type="entry name" value="CcdB"/>
</dbReference>
<evidence type="ECO:0000256" key="4">
    <source>
        <dbReference type="ARBA" id="ARBA00023015"/>
    </source>
</evidence>
<evidence type="ECO:0000313" key="8">
    <source>
        <dbReference type="EMBL" id="RAU21871.1"/>
    </source>
</evidence>
<dbReference type="GO" id="GO:0006276">
    <property type="term" value="P:plasmid maintenance"/>
    <property type="evidence" value="ECO:0007669"/>
    <property type="project" value="InterPro"/>
</dbReference>